<evidence type="ECO:0000313" key="3">
    <source>
        <dbReference type="Proteomes" id="UP000256388"/>
    </source>
</evidence>
<sequence length="185" mass="20634">MSKTQRKTYCYSDGEENAHCPNCGRPMKSVDYYSARPLYQQEVNRDWNSKTINTTYTDVNPHRGNICLFCAHEDNRGKRVAGMILLFGAGAASFIAMVAGLVLSNLAESNGGDIGAALGLPMALMCIFLLVAVAGLVIYMSANEFNPARRYTKEQLYLKFIKCLPPMIHSIPLASWQVDQMRKNR</sequence>
<organism evidence="2 3">
    <name type="scientific">Pelolinea submarina</name>
    <dbReference type="NCBI Taxonomy" id="913107"/>
    <lineage>
        <taxon>Bacteria</taxon>
        <taxon>Bacillati</taxon>
        <taxon>Chloroflexota</taxon>
        <taxon>Anaerolineae</taxon>
        <taxon>Anaerolineales</taxon>
        <taxon>Anaerolineaceae</taxon>
        <taxon>Pelolinea</taxon>
    </lineage>
</organism>
<feature type="transmembrane region" description="Helical" evidence="1">
    <location>
        <begin position="84"/>
        <end position="104"/>
    </location>
</feature>
<gene>
    <name evidence="2" type="ORF">DFR64_2679</name>
</gene>
<protein>
    <submittedName>
        <fullName evidence="2">Uncharacterized protein</fullName>
    </submittedName>
</protein>
<keyword evidence="1" id="KW-0472">Membrane</keyword>
<reference evidence="2 3" key="1">
    <citation type="submission" date="2018-08" db="EMBL/GenBank/DDBJ databases">
        <title>Genomic Encyclopedia of Type Strains, Phase IV (KMG-IV): sequencing the most valuable type-strain genomes for metagenomic binning, comparative biology and taxonomic classification.</title>
        <authorList>
            <person name="Goeker M."/>
        </authorList>
    </citation>
    <scope>NUCLEOTIDE SEQUENCE [LARGE SCALE GENOMIC DNA]</scope>
    <source>
        <strain evidence="2 3">DSM 23923</strain>
    </source>
</reference>
<keyword evidence="1" id="KW-0812">Transmembrane</keyword>
<feature type="transmembrane region" description="Helical" evidence="1">
    <location>
        <begin position="116"/>
        <end position="140"/>
    </location>
</feature>
<comment type="caution">
    <text evidence="2">The sequence shown here is derived from an EMBL/GenBank/DDBJ whole genome shotgun (WGS) entry which is preliminary data.</text>
</comment>
<dbReference type="RefSeq" id="WP_126440387.1">
    <property type="nucleotide sequence ID" value="NZ_AP018437.1"/>
</dbReference>
<accession>A0A3E0A7M4</accession>
<dbReference type="EMBL" id="QUMS01000004">
    <property type="protein sequence ID" value="REG06247.1"/>
    <property type="molecule type" value="Genomic_DNA"/>
</dbReference>
<dbReference type="Proteomes" id="UP000256388">
    <property type="component" value="Unassembled WGS sequence"/>
</dbReference>
<dbReference type="AlphaFoldDB" id="A0A3E0A7M4"/>
<proteinExistence type="predicted"/>
<evidence type="ECO:0000313" key="2">
    <source>
        <dbReference type="EMBL" id="REG06247.1"/>
    </source>
</evidence>
<keyword evidence="1" id="KW-1133">Transmembrane helix</keyword>
<evidence type="ECO:0000256" key="1">
    <source>
        <dbReference type="SAM" id="Phobius"/>
    </source>
</evidence>
<name>A0A3E0A7M4_9CHLR</name>
<keyword evidence="3" id="KW-1185">Reference proteome</keyword>